<gene>
    <name evidence="2" type="ORF">SAMN05445850_5115</name>
</gene>
<dbReference type="Proteomes" id="UP000199365">
    <property type="component" value="Unassembled WGS sequence"/>
</dbReference>
<reference evidence="3" key="1">
    <citation type="submission" date="2016-10" db="EMBL/GenBank/DDBJ databases">
        <authorList>
            <person name="Varghese N."/>
            <person name="Submissions S."/>
        </authorList>
    </citation>
    <scope>NUCLEOTIDE SEQUENCE [LARGE SCALE GENOMIC DNA]</scope>
    <source>
        <strain evidence="3">DUS833</strain>
    </source>
</reference>
<keyword evidence="3" id="KW-1185">Reference proteome</keyword>
<evidence type="ECO:0000313" key="2">
    <source>
        <dbReference type="EMBL" id="SDR50699.1"/>
    </source>
</evidence>
<proteinExistence type="predicted"/>
<name>A0A1H1JLW2_9BURK</name>
<accession>A0A1H1JLW2</accession>
<sequence>MDASLPRRIGEALGTAEPSLYPTASECQSGGVKTTTEGKEGSK</sequence>
<dbReference type="EMBL" id="FNKX01000002">
    <property type="protein sequence ID" value="SDR50699.1"/>
    <property type="molecule type" value="Genomic_DNA"/>
</dbReference>
<evidence type="ECO:0000313" key="3">
    <source>
        <dbReference type="Proteomes" id="UP000199365"/>
    </source>
</evidence>
<evidence type="ECO:0000256" key="1">
    <source>
        <dbReference type="SAM" id="MobiDB-lite"/>
    </source>
</evidence>
<dbReference type="AlphaFoldDB" id="A0A1H1JLW2"/>
<feature type="region of interest" description="Disordered" evidence="1">
    <location>
        <begin position="1"/>
        <end position="43"/>
    </location>
</feature>
<protein>
    <submittedName>
        <fullName evidence="2">Uncharacterized protein</fullName>
    </submittedName>
</protein>
<organism evidence="2 3">
    <name type="scientific">Paraburkholderia tuberum</name>
    <dbReference type="NCBI Taxonomy" id="157910"/>
    <lineage>
        <taxon>Bacteria</taxon>
        <taxon>Pseudomonadati</taxon>
        <taxon>Pseudomonadota</taxon>
        <taxon>Betaproteobacteria</taxon>
        <taxon>Burkholderiales</taxon>
        <taxon>Burkholderiaceae</taxon>
        <taxon>Paraburkholderia</taxon>
    </lineage>
</organism>
<dbReference type="STRING" id="157910.SAMN05445850_5115"/>